<evidence type="ECO:0000256" key="5">
    <source>
        <dbReference type="ARBA" id="ARBA00022801"/>
    </source>
</evidence>
<dbReference type="WBParaSite" id="BXY_1645400.1">
    <property type="protein sequence ID" value="BXY_1645400.1"/>
    <property type="gene ID" value="BXY_1645400"/>
</dbReference>
<dbReference type="InterPro" id="IPR003018">
    <property type="entry name" value="GAF"/>
</dbReference>
<feature type="region of interest" description="Disordered" evidence="10">
    <location>
        <begin position="59"/>
        <end position="85"/>
    </location>
</feature>
<feature type="domain" description="PDEase" evidence="11">
    <location>
        <begin position="913"/>
        <end position="1241"/>
    </location>
</feature>
<dbReference type="GO" id="GO:0007635">
    <property type="term" value="P:chemosensory behavior"/>
    <property type="evidence" value="ECO:0007669"/>
    <property type="project" value="UniProtKB-ARBA"/>
</dbReference>
<evidence type="ECO:0000256" key="6">
    <source>
        <dbReference type="PIRSR" id="PIRSR623088-1"/>
    </source>
</evidence>
<sequence>MRRNRERNRATTVFWSACDWLCCASSSSGQRAAESTENSSRNRSRSSCHSVYEVVNETNAHPSTVVDPTVHTTEGRSPALSGKNSRKISPVIQHRLGVDHAVLRQKFDAMTANRKLTVLSTTQSEDLEFCRSYVINSNGYSITSPPSLSSTECRKTSQPLDFRNNRTVHHKFSLVEQRSKPPAVFSPRDTQSLPSSRSFISPTYALQSYVKPENSCPMEQLEEETVEPDTVDVLRKFRRFNGLLQALEGQCSYMCGIPRQFHASVFWEKGLSFSLLLLMTDRISPTNPSATDSRFVTNVFVDSSPPCGATILVNGAVMTPESDDKLEVPSIAQRRKVSLMPMVTEEDLRLSGLAHRDPISVAQVFGEDFASRFCVPVCSTPTSPSPPPYDSKEKMLIKDVKTRLPFGKRDERIPRGVPALKVRVKKSQQLNSSLSFEDVSVALPPSFQQSMSEGDTRFVRHTTSSLASENYDFQQFQIVFNDWIKGETGCRGSAFIINSSEYDCSVCHVCDSEVLEEPISCGDSEKFTEALGFATSAAESVHDQDQTPSTSKVIGPVMIDIREFNEEISEPLWKIVNIIASHSSARETGAPAASVCGVMTGCGFVTALLLVHQSESKRNDELKALLHHFGMIASLTSVAWNVEEQRRIAHQSEIVLSTTQSVFASIHECDEPRTKNRRKELTTGEFPRMERHTLLFCAMIAPSREHYTNEVRRILDERKLSGFQPSFGVDENGDVVATIEKDMNLLVNNITKEAKMLVSAEICSLFLLDSEHDELVAEVFEQKGNSDEYLQEIRMPLNQGIVGHVATTGQLMNVKDVYNHPYFYPNVDQKTGFKTRNILCFPIKDSSGNLVGVAELCNKIDKPAFTLHDEQVAMTFAVYCAISISHCLLYRKLQEAHRRSHMAAEVLVQGSTLSIAPEDILRLTVREIPSPESFHPNFSDLCFVPRSIGTGDTYVEASLSMFQELGFIEKYRLRRRTLARFILMVQKGYRDVPYHNWSHAFAVAHFCYLLCRIQKVKDALGDLERLSLLVACLCHDIDHRGTTNAFQLQSKTPLAQLYSSEGSVLERHHFAQTVTILGMDECNIFETLTRQQYQTVLDNIREVILATDIAAHLRKVQRIRDMVDIGYDFSSGEHHYLFMCLLMTASDLSDQSKDFRNSKAIAENIYKEFFSQGDLEKQMGNRPLEMMDRERACVPKIQLDFMDTVALPVFEYLGKLLPETMITYESFKHNRSCWAELDHILQEEGVPQEGLNYLKDDDLEKKVLDRVSAQESCSPSSENAD</sequence>
<comment type="cofactor">
    <cofactor evidence="9">
        <name>a divalent metal cation</name>
        <dbReference type="ChEBI" id="CHEBI:60240"/>
    </cofactor>
    <text evidence="9">Binds 2 divalent metal cations per subunit. Site 1 may preferentially bind zinc ions, while site 2 has a preference for magnesium and/or manganese ions.</text>
</comment>
<dbReference type="FunFam" id="1.10.1300.10:FF:000003">
    <property type="entry name" value="Phosphodiesterase"/>
    <property type="match status" value="1"/>
</dbReference>
<feature type="active site" description="Proton donor" evidence="6">
    <location>
        <position position="995"/>
    </location>
</feature>
<dbReference type="GO" id="GO:0010754">
    <property type="term" value="P:negative regulation of cGMP-mediated signaling"/>
    <property type="evidence" value="ECO:0007669"/>
    <property type="project" value="UniProtKB-ARBA"/>
</dbReference>
<feature type="binding site" evidence="8">
    <location>
        <position position="1036"/>
    </location>
    <ligand>
        <name>Zn(2+)</name>
        <dbReference type="ChEBI" id="CHEBI:29105"/>
        <label>2</label>
    </ligand>
</feature>
<comment type="catalytic activity">
    <reaction evidence="1">
        <text>a nucleoside 3',5'-cyclic phosphate + H2O = a nucleoside 5'-phosphate + H(+)</text>
        <dbReference type="Rhea" id="RHEA:14653"/>
        <dbReference type="ChEBI" id="CHEBI:15377"/>
        <dbReference type="ChEBI" id="CHEBI:15378"/>
        <dbReference type="ChEBI" id="CHEBI:57867"/>
        <dbReference type="ChEBI" id="CHEBI:58464"/>
        <dbReference type="EC" id="3.1.4.17"/>
    </reaction>
</comment>
<evidence type="ECO:0000256" key="7">
    <source>
        <dbReference type="PIRSR" id="PIRSR623088-2"/>
    </source>
</evidence>
<dbReference type="InterPro" id="IPR003607">
    <property type="entry name" value="HD/PDEase_dom"/>
</dbReference>
<dbReference type="eggNOG" id="KOG3689">
    <property type="taxonomic scope" value="Eukaryota"/>
</dbReference>
<dbReference type="Pfam" id="PF00233">
    <property type="entry name" value="PDEase_I"/>
    <property type="match status" value="1"/>
</dbReference>
<feature type="binding site" evidence="7">
    <location>
        <position position="1147"/>
    </location>
    <ligand>
        <name>AMP</name>
        <dbReference type="ChEBI" id="CHEBI:456215"/>
    </ligand>
</feature>
<dbReference type="SMART" id="SM00471">
    <property type="entry name" value="HDc"/>
    <property type="match status" value="1"/>
</dbReference>
<feature type="binding site" evidence="7">
    <location>
        <position position="1198"/>
    </location>
    <ligand>
        <name>AMP</name>
        <dbReference type="ChEBI" id="CHEBI:456215"/>
    </ligand>
</feature>
<dbReference type="PROSITE" id="PS00126">
    <property type="entry name" value="PDEASE_I_1"/>
    <property type="match status" value="1"/>
</dbReference>
<dbReference type="InterPro" id="IPR023088">
    <property type="entry name" value="PDEase"/>
</dbReference>
<evidence type="ECO:0000259" key="11">
    <source>
        <dbReference type="PROSITE" id="PS51845"/>
    </source>
</evidence>
<feature type="binding site" evidence="8">
    <location>
        <position position="1036"/>
    </location>
    <ligand>
        <name>Zn(2+)</name>
        <dbReference type="ChEBI" id="CHEBI:29105"/>
        <label>1</label>
    </ligand>
</feature>
<dbReference type="SUPFAM" id="SSF109604">
    <property type="entry name" value="HD-domain/PDEase-like"/>
    <property type="match status" value="1"/>
</dbReference>
<dbReference type="PROSITE" id="PS51845">
    <property type="entry name" value="PDEASE_I_2"/>
    <property type="match status" value="1"/>
</dbReference>
<accession>A0A1I7STT4</accession>
<dbReference type="SUPFAM" id="SSF55781">
    <property type="entry name" value="GAF domain-like"/>
    <property type="match status" value="1"/>
</dbReference>
<dbReference type="Pfam" id="PF01590">
    <property type="entry name" value="GAF"/>
    <property type="match status" value="1"/>
</dbReference>
<dbReference type="PANTHER" id="PTHR11347">
    <property type="entry name" value="CYCLIC NUCLEOTIDE PHOSPHODIESTERASE"/>
    <property type="match status" value="1"/>
</dbReference>
<dbReference type="Gene3D" id="1.10.1300.10">
    <property type="entry name" value="3'5'-cyclic nucleotide phosphodiesterase, catalytic domain"/>
    <property type="match status" value="1"/>
</dbReference>
<reference evidence="13" key="1">
    <citation type="submission" date="2016-11" db="UniProtKB">
        <authorList>
            <consortium name="WormBaseParasite"/>
        </authorList>
    </citation>
    <scope>IDENTIFICATION</scope>
</reference>
<dbReference type="GO" id="GO:0010628">
    <property type="term" value="P:positive regulation of gene expression"/>
    <property type="evidence" value="ECO:0007669"/>
    <property type="project" value="UniProtKB-ARBA"/>
</dbReference>
<dbReference type="EC" id="3.1.4.-" evidence="9"/>
<dbReference type="GO" id="GO:0004114">
    <property type="term" value="F:3',5'-cyclic-nucleotide phosphodiesterase activity"/>
    <property type="evidence" value="ECO:0007669"/>
    <property type="project" value="UniProtKB-EC"/>
</dbReference>
<dbReference type="GO" id="GO:0006935">
    <property type="term" value="P:chemotaxis"/>
    <property type="evidence" value="ECO:0007669"/>
    <property type="project" value="UniProtKB-ARBA"/>
</dbReference>
<dbReference type="Proteomes" id="UP000095284">
    <property type="component" value="Unplaced"/>
</dbReference>
<evidence type="ECO:0000256" key="2">
    <source>
        <dbReference type="ARBA" id="ARBA00007648"/>
    </source>
</evidence>
<comment type="similarity">
    <text evidence="2 9">Belongs to the cyclic nucleotide phosphodiesterase family.</text>
</comment>
<dbReference type="InterPro" id="IPR036971">
    <property type="entry name" value="PDEase_catalytic_dom_sf"/>
</dbReference>
<evidence type="ECO:0000256" key="4">
    <source>
        <dbReference type="ARBA" id="ARBA00022723"/>
    </source>
</evidence>
<dbReference type="GO" id="GO:0008340">
    <property type="term" value="P:determination of adult lifespan"/>
    <property type="evidence" value="ECO:0007669"/>
    <property type="project" value="UniProtKB-ARBA"/>
</dbReference>
<evidence type="ECO:0000256" key="10">
    <source>
        <dbReference type="SAM" id="MobiDB-lite"/>
    </source>
</evidence>
<proteinExistence type="inferred from homology"/>
<feature type="binding site" evidence="7">
    <location>
        <begin position="995"/>
        <end position="999"/>
    </location>
    <ligand>
        <name>AMP</name>
        <dbReference type="ChEBI" id="CHEBI:456215"/>
    </ligand>
</feature>
<keyword evidence="4 8" id="KW-0479">Metal-binding</keyword>
<dbReference type="GO" id="GO:0007602">
    <property type="term" value="P:phototransduction"/>
    <property type="evidence" value="ECO:0007669"/>
    <property type="project" value="UniProtKB-ARBA"/>
</dbReference>
<evidence type="ECO:0000256" key="3">
    <source>
        <dbReference type="ARBA" id="ARBA00022535"/>
    </source>
</evidence>
<dbReference type="CDD" id="cd00077">
    <property type="entry name" value="HDc"/>
    <property type="match status" value="1"/>
</dbReference>
<dbReference type="GO" id="GO:0010446">
    <property type="term" value="P:response to alkaline pH"/>
    <property type="evidence" value="ECO:0007669"/>
    <property type="project" value="UniProtKB-ARBA"/>
</dbReference>
<feature type="binding site" evidence="8">
    <location>
        <position position="999"/>
    </location>
    <ligand>
        <name>Zn(2+)</name>
        <dbReference type="ChEBI" id="CHEBI:29105"/>
        <label>1</label>
    </ligand>
</feature>
<evidence type="ECO:0000256" key="1">
    <source>
        <dbReference type="ARBA" id="ARBA00001073"/>
    </source>
</evidence>
<evidence type="ECO:0000313" key="12">
    <source>
        <dbReference type="Proteomes" id="UP000095284"/>
    </source>
</evidence>
<feature type="binding site" evidence="8">
    <location>
        <position position="1147"/>
    </location>
    <ligand>
        <name>Zn(2+)</name>
        <dbReference type="ChEBI" id="CHEBI:29105"/>
        <label>1</label>
    </ligand>
</feature>
<dbReference type="InterPro" id="IPR029016">
    <property type="entry name" value="GAF-like_dom_sf"/>
</dbReference>
<organism evidence="12 13">
    <name type="scientific">Bursaphelenchus xylophilus</name>
    <name type="common">Pinewood nematode worm</name>
    <name type="synonym">Aphelenchoides xylophilus</name>
    <dbReference type="NCBI Taxonomy" id="6326"/>
    <lineage>
        <taxon>Eukaryota</taxon>
        <taxon>Metazoa</taxon>
        <taxon>Ecdysozoa</taxon>
        <taxon>Nematoda</taxon>
        <taxon>Chromadorea</taxon>
        <taxon>Rhabditida</taxon>
        <taxon>Tylenchina</taxon>
        <taxon>Tylenchomorpha</taxon>
        <taxon>Aphelenchoidea</taxon>
        <taxon>Aphelenchoididae</taxon>
        <taxon>Bursaphelenchus</taxon>
    </lineage>
</organism>
<dbReference type="InterPro" id="IPR002073">
    <property type="entry name" value="PDEase_catalytic_dom"/>
</dbReference>
<feature type="binding site" evidence="7">
    <location>
        <position position="1036"/>
    </location>
    <ligand>
        <name>AMP</name>
        <dbReference type="ChEBI" id="CHEBI:456215"/>
    </ligand>
</feature>
<name>A0A1I7STT4_BURXY</name>
<keyword evidence="5 9" id="KW-0378">Hydrolase</keyword>
<evidence type="ECO:0000256" key="9">
    <source>
        <dbReference type="RuleBase" id="RU363067"/>
    </source>
</evidence>
<dbReference type="GO" id="GO:0042542">
    <property type="term" value="P:response to hydrogen peroxide"/>
    <property type="evidence" value="ECO:0007669"/>
    <property type="project" value="UniProtKB-ARBA"/>
</dbReference>
<dbReference type="Gene3D" id="3.30.450.40">
    <property type="match status" value="1"/>
</dbReference>
<evidence type="ECO:0000313" key="13">
    <source>
        <dbReference type="WBParaSite" id="BXY_1645400.1"/>
    </source>
</evidence>
<dbReference type="SMART" id="SM00065">
    <property type="entry name" value="GAF"/>
    <property type="match status" value="1"/>
</dbReference>
<feature type="binding site" evidence="8">
    <location>
        <position position="1035"/>
    </location>
    <ligand>
        <name>Zn(2+)</name>
        <dbReference type="ChEBI" id="CHEBI:29105"/>
        <label>1</label>
    </ligand>
</feature>
<dbReference type="PRINTS" id="PR00387">
    <property type="entry name" value="PDIESTERASE1"/>
</dbReference>
<dbReference type="GO" id="GO:0046872">
    <property type="term" value="F:metal ion binding"/>
    <property type="evidence" value="ECO:0007669"/>
    <property type="project" value="UniProtKB-KW"/>
</dbReference>
<evidence type="ECO:0000256" key="8">
    <source>
        <dbReference type="PIRSR" id="PIRSR623088-3"/>
    </source>
</evidence>
<dbReference type="InterPro" id="IPR023174">
    <property type="entry name" value="PDEase_CS"/>
</dbReference>
<keyword evidence="3" id="KW-0140">cGMP</keyword>
<protein>
    <recommendedName>
        <fullName evidence="9">Phosphodiesterase</fullName>
        <ecNumber evidence="9">3.1.4.-</ecNumber>
    </recommendedName>
</protein>